<gene>
    <name evidence="1" type="ORF">GCM10009754_25840</name>
</gene>
<evidence type="ECO:0000313" key="1">
    <source>
        <dbReference type="EMBL" id="GAA1955091.1"/>
    </source>
</evidence>
<accession>A0ABN2QMF8</accession>
<proteinExistence type="predicted"/>
<reference evidence="1 2" key="1">
    <citation type="journal article" date="2019" name="Int. J. Syst. Evol. Microbiol.">
        <title>The Global Catalogue of Microorganisms (GCM) 10K type strain sequencing project: providing services to taxonomists for standard genome sequencing and annotation.</title>
        <authorList>
            <consortium name="The Broad Institute Genomics Platform"/>
            <consortium name="The Broad Institute Genome Sequencing Center for Infectious Disease"/>
            <person name="Wu L."/>
            <person name="Ma J."/>
        </authorList>
    </citation>
    <scope>NUCLEOTIDE SEQUENCE [LARGE SCALE GENOMIC DNA]</scope>
    <source>
        <strain evidence="1 2">JCM 14545</strain>
    </source>
</reference>
<comment type="caution">
    <text evidence="1">The sequence shown here is derived from an EMBL/GenBank/DDBJ whole genome shotgun (WGS) entry which is preliminary data.</text>
</comment>
<keyword evidence="2" id="KW-1185">Reference proteome</keyword>
<sequence>MDTVRTDGSGCCARCGSPLGRVRSGRVGRPAKYCSSACRQAAHRERQRCDVVRSEADVRDFRLALSELAERVRGSAAVEKGPYGFTPTATELVDLAFQVQAVAIACDRATGLSWAAIAARTGLSRDRVRRECQAGAEVAARLVGARLVGAAG</sequence>
<organism evidence="1 2">
    <name type="scientific">Amycolatopsis minnesotensis</name>
    <dbReference type="NCBI Taxonomy" id="337894"/>
    <lineage>
        <taxon>Bacteria</taxon>
        <taxon>Bacillati</taxon>
        <taxon>Actinomycetota</taxon>
        <taxon>Actinomycetes</taxon>
        <taxon>Pseudonocardiales</taxon>
        <taxon>Pseudonocardiaceae</taxon>
        <taxon>Amycolatopsis</taxon>
    </lineage>
</organism>
<dbReference type="Proteomes" id="UP001501116">
    <property type="component" value="Unassembled WGS sequence"/>
</dbReference>
<name>A0ABN2QMF8_9PSEU</name>
<evidence type="ECO:0008006" key="3">
    <source>
        <dbReference type="Google" id="ProtNLM"/>
    </source>
</evidence>
<protein>
    <recommendedName>
        <fullName evidence="3">Sigma-70-like protein</fullName>
    </recommendedName>
</protein>
<dbReference type="RefSeq" id="WP_344417223.1">
    <property type="nucleotide sequence ID" value="NZ_BAAANN010000009.1"/>
</dbReference>
<dbReference type="EMBL" id="BAAANN010000009">
    <property type="protein sequence ID" value="GAA1955091.1"/>
    <property type="molecule type" value="Genomic_DNA"/>
</dbReference>
<evidence type="ECO:0000313" key="2">
    <source>
        <dbReference type="Proteomes" id="UP001501116"/>
    </source>
</evidence>